<feature type="region of interest" description="Disordered" evidence="1">
    <location>
        <begin position="112"/>
        <end position="135"/>
    </location>
</feature>
<dbReference type="AlphaFoldDB" id="A0A151P4S3"/>
<dbReference type="Proteomes" id="UP000050525">
    <property type="component" value="Unassembled WGS sequence"/>
</dbReference>
<protein>
    <submittedName>
        <fullName evidence="2">Uncharacterized protein</fullName>
    </submittedName>
</protein>
<reference evidence="2 3" key="1">
    <citation type="journal article" date="2012" name="Genome Biol.">
        <title>Sequencing three crocodilian genomes to illuminate the evolution of archosaurs and amniotes.</title>
        <authorList>
            <person name="St John J.A."/>
            <person name="Braun E.L."/>
            <person name="Isberg S.R."/>
            <person name="Miles L.G."/>
            <person name="Chong A.Y."/>
            <person name="Gongora J."/>
            <person name="Dalzell P."/>
            <person name="Moran C."/>
            <person name="Bed'hom B."/>
            <person name="Abzhanov A."/>
            <person name="Burgess S.C."/>
            <person name="Cooksey A.M."/>
            <person name="Castoe T.A."/>
            <person name="Crawford N.G."/>
            <person name="Densmore L.D."/>
            <person name="Drew J.C."/>
            <person name="Edwards S.V."/>
            <person name="Faircloth B.C."/>
            <person name="Fujita M.K."/>
            <person name="Greenwold M.J."/>
            <person name="Hoffmann F.G."/>
            <person name="Howard J.M."/>
            <person name="Iguchi T."/>
            <person name="Janes D.E."/>
            <person name="Khan S.Y."/>
            <person name="Kohno S."/>
            <person name="de Koning A.J."/>
            <person name="Lance S.L."/>
            <person name="McCarthy F.M."/>
            <person name="McCormack J.E."/>
            <person name="Merchant M.E."/>
            <person name="Peterson D.G."/>
            <person name="Pollock D.D."/>
            <person name="Pourmand N."/>
            <person name="Raney B.J."/>
            <person name="Roessler K.A."/>
            <person name="Sanford J.R."/>
            <person name="Sawyer R.H."/>
            <person name="Schmidt C.J."/>
            <person name="Triplett E.W."/>
            <person name="Tuberville T.D."/>
            <person name="Venegas-Anaya M."/>
            <person name="Howard J.T."/>
            <person name="Jarvis E.D."/>
            <person name="Guillette L.J.Jr."/>
            <person name="Glenn T.C."/>
            <person name="Green R.E."/>
            <person name="Ray D.A."/>
        </authorList>
    </citation>
    <scope>NUCLEOTIDE SEQUENCE [LARGE SCALE GENOMIC DNA]</scope>
    <source>
        <strain evidence="2">KSC_2009_1</strain>
    </source>
</reference>
<evidence type="ECO:0000313" key="3">
    <source>
        <dbReference type="Proteomes" id="UP000050525"/>
    </source>
</evidence>
<dbReference type="EMBL" id="AKHW03001049">
    <property type="protein sequence ID" value="KYO43929.1"/>
    <property type="molecule type" value="Genomic_DNA"/>
</dbReference>
<proteinExistence type="predicted"/>
<comment type="caution">
    <text evidence="2">The sequence shown here is derived from an EMBL/GenBank/DDBJ whole genome shotgun (WGS) entry which is preliminary data.</text>
</comment>
<evidence type="ECO:0000313" key="2">
    <source>
        <dbReference type="EMBL" id="KYO43929.1"/>
    </source>
</evidence>
<gene>
    <name evidence="2" type="ORF">Y1Q_0012888</name>
</gene>
<sequence length="135" mass="15156">MKPNTIIQEVLDNVHGRYRKNAEVLLTKLSQHKGISSWDDQGGFVYKGMLIKGSNMLDLVQGTLQIHTGTSKCTPKGWDIFMKAMAELNMPSSVMGNTMSRDHPERLQVCASDEETPTAPLKKRKTVPKSHWLSM</sequence>
<accession>A0A151P4S3</accession>
<evidence type="ECO:0000256" key="1">
    <source>
        <dbReference type="SAM" id="MobiDB-lite"/>
    </source>
</evidence>
<keyword evidence="3" id="KW-1185">Reference proteome</keyword>
<name>A0A151P4S3_ALLMI</name>
<organism evidence="2 3">
    <name type="scientific">Alligator mississippiensis</name>
    <name type="common">American alligator</name>
    <dbReference type="NCBI Taxonomy" id="8496"/>
    <lineage>
        <taxon>Eukaryota</taxon>
        <taxon>Metazoa</taxon>
        <taxon>Chordata</taxon>
        <taxon>Craniata</taxon>
        <taxon>Vertebrata</taxon>
        <taxon>Euteleostomi</taxon>
        <taxon>Archelosauria</taxon>
        <taxon>Archosauria</taxon>
        <taxon>Crocodylia</taxon>
        <taxon>Alligatoridae</taxon>
        <taxon>Alligatorinae</taxon>
        <taxon>Alligator</taxon>
    </lineage>
</organism>